<feature type="domain" description="PRD" evidence="2">
    <location>
        <begin position="194"/>
        <end position="303"/>
    </location>
</feature>
<dbReference type="InterPro" id="IPR036634">
    <property type="entry name" value="PRD_sf"/>
</dbReference>
<organism evidence="3">
    <name type="scientific">Lactobacillus delbrueckii subsp. lactis</name>
    <dbReference type="NCBI Taxonomy" id="29397"/>
    <lineage>
        <taxon>Bacteria</taxon>
        <taxon>Bacillati</taxon>
        <taxon>Bacillota</taxon>
        <taxon>Bacilli</taxon>
        <taxon>Lactobacillales</taxon>
        <taxon>Lactobacillaceae</taxon>
        <taxon>Lactobacillus</taxon>
    </lineage>
</organism>
<evidence type="ECO:0000259" key="2">
    <source>
        <dbReference type="PROSITE" id="PS51372"/>
    </source>
</evidence>
<dbReference type="InterPro" id="IPR050661">
    <property type="entry name" value="BglG_antiterminators"/>
</dbReference>
<gene>
    <name evidence="3" type="ORF">DQL93_02405</name>
</gene>
<dbReference type="InterPro" id="IPR036650">
    <property type="entry name" value="CAT_RNA-bd_dom_sf"/>
</dbReference>
<dbReference type="Pfam" id="PF00874">
    <property type="entry name" value="PRD"/>
    <property type="match status" value="2"/>
</dbReference>
<dbReference type="SMART" id="SM01061">
    <property type="entry name" value="CAT_RBD"/>
    <property type="match status" value="1"/>
</dbReference>
<dbReference type="GO" id="GO:0006355">
    <property type="term" value="P:regulation of DNA-templated transcription"/>
    <property type="evidence" value="ECO:0007669"/>
    <property type="project" value="InterPro"/>
</dbReference>
<protein>
    <submittedName>
        <fullName evidence="3">PRD domain-containing protein</fullName>
    </submittedName>
</protein>
<dbReference type="RefSeq" id="WP_003611273.1">
    <property type="nucleotide sequence ID" value="NZ_CP046131.1"/>
</dbReference>
<dbReference type="EMBL" id="CP031023">
    <property type="protein sequence ID" value="AZA15564.1"/>
    <property type="molecule type" value="Genomic_DNA"/>
</dbReference>
<reference evidence="3" key="1">
    <citation type="submission" date="2018-07" db="EMBL/GenBank/DDBJ databases">
        <authorList>
            <person name="Somerville V."/>
        </authorList>
    </citation>
    <scope>NUCLEOTIDE SEQUENCE</scope>
    <source>
        <strain evidence="3">NWC_2_2</strain>
    </source>
</reference>
<keyword evidence="1" id="KW-0677">Repeat</keyword>
<dbReference type="Pfam" id="PF03123">
    <property type="entry name" value="CAT_RBD"/>
    <property type="match status" value="1"/>
</dbReference>
<evidence type="ECO:0000256" key="1">
    <source>
        <dbReference type="ARBA" id="ARBA00022737"/>
    </source>
</evidence>
<accession>A0A061CED0</accession>
<proteinExistence type="predicted"/>
<dbReference type="GO" id="GO:0003723">
    <property type="term" value="F:RNA binding"/>
    <property type="evidence" value="ECO:0007669"/>
    <property type="project" value="InterPro"/>
</dbReference>
<dbReference type="SUPFAM" id="SSF50151">
    <property type="entry name" value="SacY-like RNA-binding domain"/>
    <property type="match status" value="1"/>
</dbReference>
<dbReference type="InterPro" id="IPR004341">
    <property type="entry name" value="CAT_RNA-bd_dom"/>
</dbReference>
<dbReference type="InterPro" id="IPR011608">
    <property type="entry name" value="PRD"/>
</dbReference>
<dbReference type="AlphaFoldDB" id="A0A061CED0"/>
<feature type="domain" description="PRD" evidence="2">
    <location>
        <begin position="83"/>
        <end position="188"/>
    </location>
</feature>
<dbReference type="PANTHER" id="PTHR30185:SF15">
    <property type="entry name" value="CRYPTIC BETA-GLUCOSIDE BGL OPERON ANTITERMINATOR"/>
    <property type="match status" value="1"/>
</dbReference>
<dbReference type="PANTHER" id="PTHR30185">
    <property type="entry name" value="CRYPTIC BETA-GLUCOSIDE BGL OPERON ANTITERMINATOR"/>
    <property type="match status" value="1"/>
</dbReference>
<dbReference type="Gene3D" id="2.30.24.10">
    <property type="entry name" value="CAT RNA-binding domain"/>
    <property type="match status" value="1"/>
</dbReference>
<dbReference type="Gene3D" id="1.10.1790.10">
    <property type="entry name" value="PRD domain"/>
    <property type="match status" value="2"/>
</dbReference>
<sequence>MLGNWNGDLLRKFKEEMLLKIVQVLNNNVAVVNGHDGKPAIVMGNGLAFGKKKGDVVEKEKVVSTFMLRDKHTVDDLTTLLEDVPADFVAVSYSLIEQSQKKYNFAVESYLYVTLTLHLYSAYQRLEEGRYRANYSLPDLSDKYPEAYKIADDFLTGFRERLRVDFPLSERNSIALHVINAHGDRVSQAAPIDSLDDQLVNIINDILRKNGIVRNNDNLDDYGRLLTHVKYFARRLRKDRQEQEVQISASSLASIGNDFPEAEQIVNKIAGRIDYELGVKIPKLERLYLVIHIARLLDRKKQK</sequence>
<evidence type="ECO:0000313" key="3">
    <source>
        <dbReference type="EMBL" id="AZA15564.1"/>
    </source>
</evidence>
<name>A0A061CED0_LACDL</name>
<dbReference type="PROSITE" id="PS51372">
    <property type="entry name" value="PRD_2"/>
    <property type="match status" value="2"/>
</dbReference>
<dbReference type="SUPFAM" id="SSF63520">
    <property type="entry name" value="PTS-regulatory domain, PRD"/>
    <property type="match status" value="2"/>
</dbReference>